<protein>
    <recommendedName>
        <fullName evidence="5">MYND-type domain-containing protein</fullName>
    </recommendedName>
</protein>
<reference evidence="6" key="1">
    <citation type="journal article" date="2021" name="Nat. Commun.">
        <title>Genetic determinants of endophytism in the Arabidopsis root mycobiome.</title>
        <authorList>
            <person name="Mesny F."/>
            <person name="Miyauchi S."/>
            <person name="Thiergart T."/>
            <person name="Pickel B."/>
            <person name="Atanasova L."/>
            <person name="Karlsson M."/>
            <person name="Huettel B."/>
            <person name="Barry K.W."/>
            <person name="Haridas S."/>
            <person name="Chen C."/>
            <person name="Bauer D."/>
            <person name="Andreopoulos W."/>
            <person name="Pangilinan J."/>
            <person name="LaButti K."/>
            <person name="Riley R."/>
            <person name="Lipzen A."/>
            <person name="Clum A."/>
            <person name="Drula E."/>
            <person name="Henrissat B."/>
            <person name="Kohler A."/>
            <person name="Grigoriev I.V."/>
            <person name="Martin F.M."/>
            <person name="Hacquard S."/>
        </authorList>
    </citation>
    <scope>NUCLEOTIDE SEQUENCE</scope>
    <source>
        <strain evidence="6">MPI-CAGE-AT-0147</strain>
    </source>
</reference>
<dbReference type="InterPro" id="IPR002893">
    <property type="entry name" value="Znf_MYND"/>
</dbReference>
<dbReference type="GO" id="GO:0008270">
    <property type="term" value="F:zinc ion binding"/>
    <property type="evidence" value="ECO:0007669"/>
    <property type="project" value="UniProtKB-KW"/>
</dbReference>
<dbReference type="Proteomes" id="UP000738349">
    <property type="component" value="Unassembled WGS sequence"/>
</dbReference>
<keyword evidence="1" id="KW-0479">Metal-binding</keyword>
<dbReference type="AlphaFoldDB" id="A0A9P9IAD9"/>
<name>A0A9P9IAD9_9HYPO</name>
<dbReference type="OrthoDB" id="5028994at2759"/>
<keyword evidence="7" id="KW-1185">Reference proteome</keyword>
<evidence type="ECO:0000256" key="4">
    <source>
        <dbReference type="PROSITE-ProRule" id="PRU00134"/>
    </source>
</evidence>
<feature type="domain" description="MYND-type" evidence="5">
    <location>
        <begin position="143"/>
        <end position="180"/>
    </location>
</feature>
<dbReference type="PROSITE" id="PS50865">
    <property type="entry name" value="ZF_MYND_2"/>
    <property type="match status" value="1"/>
</dbReference>
<evidence type="ECO:0000256" key="3">
    <source>
        <dbReference type="ARBA" id="ARBA00022833"/>
    </source>
</evidence>
<evidence type="ECO:0000256" key="1">
    <source>
        <dbReference type="ARBA" id="ARBA00022723"/>
    </source>
</evidence>
<proteinExistence type="predicted"/>
<comment type="caution">
    <text evidence="6">The sequence shown here is derived from an EMBL/GenBank/DDBJ whole genome shotgun (WGS) entry which is preliminary data.</text>
</comment>
<sequence>MATTRVRFQFICQFGAVTFERLHDIPRSLVETASENGDPSDEYCQSWSTATRLVMDEREADCLRHSSPVCACGLPAITTSQLPMPFLDEAEPRVVVFVEPLCGQEKCGTRVRQETLRMMSGPRGPDGSPQYTDPLVVETVMSCKVCAEAEGVKKCGRCRAVAYCGREHQKQDWPIHKPGCIPWAE</sequence>
<keyword evidence="2 4" id="KW-0863">Zinc-finger</keyword>
<evidence type="ECO:0000256" key="2">
    <source>
        <dbReference type="ARBA" id="ARBA00022771"/>
    </source>
</evidence>
<dbReference type="Gene3D" id="6.10.140.2220">
    <property type="match status" value="1"/>
</dbReference>
<accession>A0A9P9IAD9</accession>
<evidence type="ECO:0000259" key="5">
    <source>
        <dbReference type="PROSITE" id="PS50865"/>
    </source>
</evidence>
<dbReference type="EMBL" id="JAGMUV010000038">
    <property type="protein sequence ID" value="KAH7112414.1"/>
    <property type="molecule type" value="Genomic_DNA"/>
</dbReference>
<dbReference type="Pfam" id="PF01753">
    <property type="entry name" value="zf-MYND"/>
    <property type="match status" value="1"/>
</dbReference>
<evidence type="ECO:0000313" key="6">
    <source>
        <dbReference type="EMBL" id="KAH7112414.1"/>
    </source>
</evidence>
<keyword evidence="3" id="KW-0862">Zinc</keyword>
<organism evidence="6 7">
    <name type="scientific">Dactylonectria macrodidyma</name>
    <dbReference type="NCBI Taxonomy" id="307937"/>
    <lineage>
        <taxon>Eukaryota</taxon>
        <taxon>Fungi</taxon>
        <taxon>Dikarya</taxon>
        <taxon>Ascomycota</taxon>
        <taxon>Pezizomycotina</taxon>
        <taxon>Sordariomycetes</taxon>
        <taxon>Hypocreomycetidae</taxon>
        <taxon>Hypocreales</taxon>
        <taxon>Nectriaceae</taxon>
        <taxon>Dactylonectria</taxon>
    </lineage>
</organism>
<dbReference type="PROSITE" id="PS01360">
    <property type="entry name" value="ZF_MYND_1"/>
    <property type="match status" value="1"/>
</dbReference>
<dbReference type="SUPFAM" id="SSF144232">
    <property type="entry name" value="HIT/MYND zinc finger-like"/>
    <property type="match status" value="1"/>
</dbReference>
<evidence type="ECO:0000313" key="7">
    <source>
        <dbReference type="Proteomes" id="UP000738349"/>
    </source>
</evidence>
<gene>
    <name evidence="6" type="ORF">EDB81DRAFT_735350</name>
</gene>